<keyword evidence="4" id="KW-1185">Reference proteome</keyword>
<evidence type="ECO:0000313" key="3">
    <source>
        <dbReference type="EMBL" id="NEU05828.1"/>
    </source>
</evidence>
<proteinExistence type="inferred from homology"/>
<dbReference type="PANTHER" id="PTHR35146">
    <property type="entry name" value="UPF0178 PROTEIN YAII"/>
    <property type="match status" value="1"/>
</dbReference>
<dbReference type="Proteomes" id="UP000481872">
    <property type="component" value="Unassembled WGS sequence"/>
</dbReference>
<dbReference type="HAMAP" id="MF_00489">
    <property type="entry name" value="UPF0178"/>
    <property type="match status" value="1"/>
</dbReference>
<dbReference type="InterPro" id="IPR003791">
    <property type="entry name" value="UPF0178"/>
</dbReference>
<dbReference type="AlphaFoldDB" id="A0A6M0H674"/>
<dbReference type="NCBIfam" id="NF001095">
    <property type="entry name" value="PRK00124.1"/>
    <property type="match status" value="1"/>
</dbReference>
<protein>
    <recommendedName>
        <fullName evidence="2">UPF0178 protein G3M99_13410</fullName>
    </recommendedName>
</protein>
<reference evidence="3 4" key="1">
    <citation type="submission" date="2020-02" db="EMBL/GenBank/DDBJ databases">
        <title>Genome assembly of a novel Clostridium senegalense strain.</title>
        <authorList>
            <person name="Gupta T.B."/>
            <person name="Jauregui R."/>
            <person name="Maclean P."/>
            <person name="Nawarathana A."/>
            <person name="Brightwell G."/>
        </authorList>
    </citation>
    <scope>NUCLEOTIDE SEQUENCE [LARGE SCALE GENOMIC DNA]</scope>
    <source>
        <strain evidence="3 4">AGRFS4</strain>
    </source>
</reference>
<organism evidence="3 4">
    <name type="scientific">Clostridium senegalense</name>
    <dbReference type="NCBI Taxonomy" id="1465809"/>
    <lineage>
        <taxon>Bacteria</taxon>
        <taxon>Bacillati</taxon>
        <taxon>Bacillota</taxon>
        <taxon>Clostridia</taxon>
        <taxon>Eubacteriales</taxon>
        <taxon>Clostridiaceae</taxon>
        <taxon>Clostridium</taxon>
    </lineage>
</organism>
<evidence type="ECO:0000256" key="2">
    <source>
        <dbReference type="HAMAP-Rule" id="MF_00489"/>
    </source>
</evidence>
<dbReference type="Pfam" id="PF02639">
    <property type="entry name" value="DUF188"/>
    <property type="match status" value="1"/>
</dbReference>
<comment type="similarity">
    <text evidence="1 2">Belongs to the UPF0178 family.</text>
</comment>
<dbReference type="PANTHER" id="PTHR35146:SF1">
    <property type="entry name" value="UPF0178 PROTEIN YAII"/>
    <property type="match status" value="1"/>
</dbReference>
<gene>
    <name evidence="3" type="ORF">G3M99_13410</name>
</gene>
<comment type="caution">
    <text evidence="3">The sequence shown here is derived from an EMBL/GenBank/DDBJ whole genome shotgun (WGS) entry which is preliminary data.</text>
</comment>
<evidence type="ECO:0000313" key="4">
    <source>
        <dbReference type="Proteomes" id="UP000481872"/>
    </source>
</evidence>
<dbReference type="EMBL" id="JAAGPU010000027">
    <property type="protein sequence ID" value="NEU05828.1"/>
    <property type="molecule type" value="Genomic_DNA"/>
</dbReference>
<sequence length="144" mass="16178">MKILVDADACPAKQIIENVAKEYGKELIFYCDINHVLTISYGEVKYMDSGFQSVDMKIVNEVSDMDIVVTQDYGVAAMVLGKRAFAISPKGHIYSNDNIDKLLFERHISGKVRRGGGKTSNPKKRKAEDDERLYKNLKKLVSTS</sequence>
<dbReference type="RefSeq" id="WP_061996542.1">
    <property type="nucleotide sequence ID" value="NZ_JAAGPU010000027.1"/>
</dbReference>
<accession>A0A6M0H674</accession>
<evidence type="ECO:0000256" key="1">
    <source>
        <dbReference type="ARBA" id="ARBA00008522"/>
    </source>
</evidence>
<name>A0A6M0H674_9CLOT</name>